<name>A9NME2_PICSI</name>
<dbReference type="AlphaFoldDB" id="A9NME2"/>
<proteinExistence type="evidence at transcript level"/>
<sequence>MRDMATMSEQYRATALLRSGSFFTTLRFTSRTRDIKATFPLASPINTSR</sequence>
<accession>A9NME2</accession>
<dbReference type="EMBL" id="EF082445">
    <property type="protein sequence ID" value="ABK21803.1"/>
    <property type="molecule type" value="mRNA"/>
</dbReference>
<organism evidence="1">
    <name type="scientific">Picea sitchensis</name>
    <name type="common">Sitka spruce</name>
    <name type="synonym">Pinus sitchensis</name>
    <dbReference type="NCBI Taxonomy" id="3332"/>
    <lineage>
        <taxon>Eukaryota</taxon>
        <taxon>Viridiplantae</taxon>
        <taxon>Streptophyta</taxon>
        <taxon>Embryophyta</taxon>
        <taxon>Tracheophyta</taxon>
        <taxon>Spermatophyta</taxon>
        <taxon>Pinopsida</taxon>
        <taxon>Pinidae</taxon>
        <taxon>Conifers I</taxon>
        <taxon>Pinales</taxon>
        <taxon>Pinaceae</taxon>
        <taxon>Picea</taxon>
    </lineage>
</organism>
<protein>
    <submittedName>
        <fullName evidence="1">Uncharacterized protein</fullName>
    </submittedName>
</protein>
<reference evidence="1" key="1">
    <citation type="journal article" date="2008" name="BMC Genomics">
        <title>A conifer genomics resource of 200,000 spruce (Picea spp.) ESTs and 6,464 high-quality, sequence-finished full-length cDNAs for Sitka spruce (Picea sitchensis).</title>
        <authorList>
            <person name="Ralph S.G."/>
            <person name="Chun H.J."/>
            <person name="Kolosova N."/>
            <person name="Cooper D."/>
            <person name="Oddy C."/>
            <person name="Ritland C.E."/>
            <person name="Kirkpatrick R."/>
            <person name="Moore R."/>
            <person name="Barber S."/>
            <person name="Holt R.A."/>
            <person name="Jones S.J."/>
            <person name="Marra M.A."/>
            <person name="Douglas C.J."/>
            <person name="Ritland K."/>
            <person name="Bohlmann J."/>
        </authorList>
    </citation>
    <scope>NUCLEOTIDE SEQUENCE</scope>
    <source>
        <tissue evidence="1">Bark</tissue>
    </source>
</reference>
<evidence type="ECO:0000313" key="1">
    <source>
        <dbReference type="EMBL" id="ABK21803.1"/>
    </source>
</evidence>